<dbReference type="PANTHER" id="PTHR34297">
    <property type="entry name" value="HYPOTHETICAL CYTOSOLIC PROTEIN-RELATED"/>
    <property type="match status" value="1"/>
</dbReference>
<dbReference type="Pfam" id="PF03780">
    <property type="entry name" value="Asp23"/>
    <property type="match status" value="1"/>
</dbReference>
<accession>A0A2T4UPR2</accession>
<name>A0A2T4UPR2_9MICO</name>
<dbReference type="RefSeq" id="WP_107573387.1">
    <property type="nucleotide sequence ID" value="NZ_PZPL01000001.1"/>
</dbReference>
<comment type="caution">
    <text evidence="2">The sequence shown here is derived from an EMBL/GenBank/DDBJ whole genome shotgun (WGS) entry which is preliminary data.</text>
</comment>
<dbReference type="EMBL" id="PZPL01000001">
    <property type="protein sequence ID" value="PTL71515.1"/>
    <property type="molecule type" value="Genomic_DNA"/>
</dbReference>
<dbReference type="InterPro" id="IPR005531">
    <property type="entry name" value="Asp23"/>
</dbReference>
<gene>
    <name evidence="2" type="ORF">C1I63_00665</name>
</gene>
<dbReference type="Proteomes" id="UP000241085">
    <property type="component" value="Unassembled WGS sequence"/>
</dbReference>
<reference evidence="2 3" key="1">
    <citation type="submission" date="2018-03" db="EMBL/GenBank/DDBJ databases">
        <title>Bacteriophage NCPPB3778 and a type I-E CRISPR drive the evolution of the US Biological Select Agent, Rathayibacter toxicus.</title>
        <authorList>
            <person name="Davis E.W.II."/>
            <person name="Tabima J.F."/>
            <person name="Weisberg A.J."/>
            <person name="Dantas Lopes L."/>
            <person name="Wiseman M.S."/>
            <person name="Wiseman M.S."/>
            <person name="Pupko T."/>
            <person name="Belcher M.S."/>
            <person name="Sechler A.J."/>
            <person name="Tancos M.A."/>
            <person name="Schroeder B.K."/>
            <person name="Murray T.D."/>
            <person name="Luster D.G."/>
            <person name="Schneider W.L."/>
            <person name="Rogers E."/>
            <person name="Andreote F.D."/>
            <person name="Grunwald N.J."/>
            <person name="Putnam M.L."/>
            <person name="Chang J.H."/>
        </authorList>
    </citation>
    <scope>NUCLEOTIDE SEQUENCE [LARGE SCALE GENOMIC DNA]</scope>
    <source>
        <strain evidence="2 3">DSM 15933</strain>
    </source>
</reference>
<dbReference type="PANTHER" id="PTHR34297:SF3">
    <property type="entry name" value="ALKALINE SHOCK PROTEIN 23"/>
    <property type="match status" value="1"/>
</dbReference>
<evidence type="ECO:0000313" key="2">
    <source>
        <dbReference type="EMBL" id="PTL71515.1"/>
    </source>
</evidence>
<organism evidence="2 3">
    <name type="scientific">Rathayibacter caricis DSM 15933</name>
    <dbReference type="NCBI Taxonomy" id="1328867"/>
    <lineage>
        <taxon>Bacteria</taxon>
        <taxon>Bacillati</taxon>
        <taxon>Actinomycetota</taxon>
        <taxon>Actinomycetes</taxon>
        <taxon>Micrococcales</taxon>
        <taxon>Microbacteriaceae</taxon>
        <taxon>Rathayibacter</taxon>
    </lineage>
</organism>
<dbReference type="AlphaFoldDB" id="A0A2T4UPR2"/>
<proteinExistence type="inferred from homology"/>
<protein>
    <submittedName>
        <fullName evidence="2">Asp23/Gls24 family envelope stress response protein</fullName>
    </submittedName>
</protein>
<evidence type="ECO:0000313" key="3">
    <source>
        <dbReference type="Proteomes" id="UP000241085"/>
    </source>
</evidence>
<sequence length="140" mass="14250">MAATPTTADPIVSTTATGGELGTTTIDQDVVATVAGLAASEVTGVHELGGAATRVLGAVRGALNTVNHHQGVTVAVTEQTVGIDVTFTAEYPMSLQKVASDVRSAIILAVETIVGLEVTAVNVRINDIVLPREETTETAV</sequence>
<keyword evidence="3" id="KW-1185">Reference proteome</keyword>
<comment type="similarity">
    <text evidence="1">Belongs to the asp23 family.</text>
</comment>
<evidence type="ECO:0000256" key="1">
    <source>
        <dbReference type="ARBA" id="ARBA00005721"/>
    </source>
</evidence>